<dbReference type="CDD" id="cd23024">
    <property type="entry name" value="zf-HIT_ZNHIT2-3"/>
    <property type="match status" value="1"/>
</dbReference>
<dbReference type="FunCoup" id="Q753D2">
    <property type="interactions" value="98"/>
</dbReference>
<dbReference type="STRING" id="284811.Q753D2"/>
<reference evidence="4" key="2">
    <citation type="journal article" date="2013" name="G3 (Bethesda)">
        <title>Genomes of Ashbya fungi isolated from insects reveal four mating-type loci, numerous translocations, lack of transposons, and distinct gene duplications.</title>
        <authorList>
            <person name="Dietrich F.S."/>
            <person name="Voegeli S."/>
            <person name="Kuo S."/>
            <person name="Philippsen P."/>
        </authorList>
    </citation>
    <scope>GENOME REANNOTATION</scope>
    <source>
        <strain evidence="4">ATCC 10895 / CBS 109.51 / FGSC 9923 / NRRL Y-1056</strain>
    </source>
</reference>
<gene>
    <name evidence="3" type="ORF">AGOS_AFR384W</name>
</gene>
<dbReference type="InterPro" id="IPR007529">
    <property type="entry name" value="Znf_HIT"/>
</dbReference>
<sequence length="153" mass="17534">MKCEICRESASRYKCPKCGVQYCSLACYKNEEKHVHEEQAITATEQPPATSAPPADAPKLASPHLDRLFQSSDRLRELLRHNTVKYHLHRVYRILTVGNGVTGTDDVQMSTEMKEQLAVDYLNTLRYGGIHHNEAIEEFCQIFLEQLEQQRDA</sequence>
<protein>
    <submittedName>
        <fullName evidence="3">AFR384Wp</fullName>
    </submittedName>
</protein>
<evidence type="ECO:0000313" key="4">
    <source>
        <dbReference type="Proteomes" id="UP000000591"/>
    </source>
</evidence>
<dbReference type="InterPro" id="IPR040722">
    <property type="entry name" value="Hit1_C"/>
</dbReference>
<keyword evidence="4" id="KW-1185">Reference proteome</keyword>
<dbReference type="GO" id="GO:0000492">
    <property type="term" value="P:box C/D snoRNP assembly"/>
    <property type="evidence" value="ECO:0000318"/>
    <property type="project" value="GO_Central"/>
</dbReference>
<organism evidence="3 4">
    <name type="scientific">Eremothecium gossypii (strain ATCC 10895 / CBS 109.51 / FGSC 9923 / NRRL Y-1056)</name>
    <name type="common">Yeast</name>
    <name type="synonym">Ashbya gossypii</name>
    <dbReference type="NCBI Taxonomy" id="284811"/>
    <lineage>
        <taxon>Eukaryota</taxon>
        <taxon>Fungi</taxon>
        <taxon>Dikarya</taxon>
        <taxon>Ascomycota</taxon>
        <taxon>Saccharomycotina</taxon>
        <taxon>Saccharomycetes</taxon>
        <taxon>Saccharomycetales</taxon>
        <taxon>Saccharomycetaceae</taxon>
        <taxon>Eremothecium</taxon>
    </lineage>
</organism>
<dbReference type="GO" id="GO:0008270">
    <property type="term" value="F:zinc ion binding"/>
    <property type="evidence" value="ECO:0007669"/>
    <property type="project" value="UniProtKB-UniRule"/>
</dbReference>
<keyword evidence="1" id="KW-0862">Zinc</keyword>
<name>Q753D2_EREGS</name>
<dbReference type="eggNOG" id="ENOG502S27I">
    <property type="taxonomic scope" value="Eukaryota"/>
</dbReference>
<dbReference type="OMA" id="QYNTVKF"/>
<dbReference type="PROSITE" id="PS51083">
    <property type="entry name" value="ZF_HIT"/>
    <property type="match status" value="1"/>
</dbReference>
<keyword evidence="1" id="KW-0479">Metal-binding</keyword>
<reference evidence="3 4" key="1">
    <citation type="journal article" date="2004" name="Science">
        <title>The Ashbya gossypii genome as a tool for mapping the ancient Saccharomyces cerevisiae genome.</title>
        <authorList>
            <person name="Dietrich F.S."/>
            <person name="Voegeli S."/>
            <person name="Brachat S."/>
            <person name="Lerch A."/>
            <person name="Gates K."/>
            <person name="Steiner S."/>
            <person name="Mohr C."/>
            <person name="Pohlmann R."/>
            <person name="Luedi P."/>
            <person name="Choi S."/>
            <person name="Wing R.A."/>
            <person name="Flavier A."/>
            <person name="Gaffney T.D."/>
            <person name="Philippsen P."/>
        </authorList>
    </citation>
    <scope>NUCLEOTIDE SEQUENCE [LARGE SCALE GENOMIC DNA]</scope>
    <source>
        <strain evidence="4">ATCC 10895 / CBS 109.51 / FGSC 9923 / NRRL Y-1056</strain>
    </source>
</reference>
<feature type="domain" description="HIT-type" evidence="2">
    <location>
        <begin position="3"/>
        <end position="41"/>
    </location>
</feature>
<dbReference type="KEGG" id="ago:AGOS_AFR384W"/>
<dbReference type="Pfam" id="PF18268">
    <property type="entry name" value="Hit1_C"/>
    <property type="match status" value="1"/>
</dbReference>
<dbReference type="Gene3D" id="3.30.60.190">
    <property type="match status" value="1"/>
</dbReference>
<evidence type="ECO:0000259" key="2">
    <source>
        <dbReference type="PROSITE" id="PS51083"/>
    </source>
</evidence>
<keyword evidence="1" id="KW-0863">Zinc-finger</keyword>
<dbReference type="Proteomes" id="UP000000591">
    <property type="component" value="Chromosome VI"/>
</dbReference>
<dbReference type="OrthoDB" id="18412at2759"/>
<proteinExistence type="predicted"/>
<dbReference type="GO" id="GO:0000463">
    <property type="term" value="P:maturation of LSU-rRNA from tricistronic rRNA transcript (SSU-rRNA, 5.8S rRNA, LSU-rRNA)"/>
    <property type="evidence" value="ECO:0000318"/>
    <property type="project" value="GO_Central"/>
</dbReference>
<dbReference type="AlphaFoldDB" id="Q753D2"/>
<dbReference type="SUPFAM" id="SSF144232">
    <property type="entry name" value="HIT/MYND zinc finger-like"/>
    <property type="match status" value="1"/>
</dbReference>
<dbReference type="GeneID" id="4622202"/>
<evidence type="ECO:0000313" key="3">
    <source>
        <dbReference type="EMBL" id="AAS53755.1"/>
    </source>
</evidence>
<dbReference type="GO" id="GO:0070761">
    <property type="term" value="C:pre-snoRNP complex"/>
    <property type="evidence" value="ECO:0000318"/>
    <property type="project" value="GO_Central"/>
</dbReference>
<accession>Q753D2</accession>
<dbReference type="InParanoid" id="Q753D2"/>
<dbReference type="GO" id="GO:0005634">
    <property type="term" value="C:nucleus"/>
    <property type="evidence" value="ECO:0000318"/>
    <property type="project" value="GO_Central"/>
</dbReference>
<dbReference type="Pfam" id="PF04438">
    <property type="entry name" value="zf-HIT"/>
    <property type="match status" value="1"/>
</dbReference>
<dbReference type="RefSeq" id="NP_985931.1">
    <property type="nucleotide sequence ID" value="NM_211286.1"/>
</dbReference>
<dbReference type="EMBL" id="AE016819">
    <property type="protein sequence ID" value="AAS53755.1"/>
    <property type="molecule type" value="Genomic_DNA"/>
</dbReference>
<dbReference type="HOGENOM" id="CLU_1619339_0_0_1"/>
<dbReference type="Gene3D" id="1.20.1440.260">
    <property type="match status" value="1"/>
</dbReference>
<evidence type="ECO:0000256" key="1">
    <source>
        <dbReference type="PROSITE-ProRule" id="PRU00453"/>
    </source>
</evidence>